<evidence type="ECO:0000313" key="2">
    <source>
        <dbReference type="EMBL" id="STT49608.1"/>
    </source>
</evidence>
<gene>
    <name evidence="2" type="ORF">NCTC9637_04569</name>
</gene>
<dbReference type="AlphaFoldDB" id="A0A377W8Y1"/>
<proteinExistence type="predicted"/>
<dbReference type="Proteomes" id="UP000255099">
    <property type="component" value="Unassembled WGS sequence"/>
</dbReference>
<sequence>MVGKLELRQAAADGVVVFDHNLFSDDAHVEQIAVEHLFTVAEARVEAGVGVRVTHQRNIVTHLQHRVAVRVGQNAVATNAFNIAAGLAVNTQFAQIFAIRPGHQLRADAVGADHRQVDFTFGIGIEAALAGDLLGAGLQILMLQLGHIAGADDQAHQTNQIGQGIAEAQMVKRLRQLIAGQAEMAQGVARAHQHRGGGHGACQHTGGEPDIPAEHFTQHHGDQHRAADHHQRQHQVVFSRRGKK</sequence>
<protein>
    <submittedName>
        <fullName evidence="2">Uncharacterized protein</fullName>
    </submittedName>
</protein>
<reference evidence="2 3" key="1">
    <citation type="submission" date="2018-06" db="EMBL/GenBank/DDBJ databases">
        <authorList>
            <consortium name="Pathogen Informatics"/>
            <person name="Doyle S."/>
        </authorList>
    </citation>
    <scope>NUCLEOTIDE SEQUENCE [LARGE SCALE GENOMIC DNA]</scope>
    <source>
        <strain evidence="2 3">NCTC9637</strain>
    </source>
</reference>
<evidence type="ECO:0000256" key="1">
    <source>
        <dbReference type="SAM" id="MobiDB-lite"/>
    </source>
</evidence>
<name>A0A377W8Y1_KLEPN</name>
<accession>A0A377W8Y1</accession>
<evidence type="ECO:0000313" key="3">
    <source>
        <dbReference type="Proteomes" id="UP000255099"/>
    </source>
</evidence>
<organism evidence="2 3">
    <name type="scientific">Klebsiella pneumoniae</name>
    <dbReference type="NCBI Taxonomy" id="573"/>
    <lineage>
        <taxon>Bacteria</taxon>
        <taxon>Pseudomonadati</taxon>
        <taxon>Pseudomonadota</taxon>
        <taxon>Gammaproteobacteria</taxon>
        <taxon>Enterobacterales</taxon>
        <taxon>Enterobacteriaceae</taxon>
        <taxon>Klebsiella/Raoultella group</taxon>
        <taxon>Klebsiella</taxon>
        <taxon>Klebsiella pneumoniae complex</taxon>
    </lineage>
</organism>
<feature type="compositionally biased region" description="Basic and acidic residues" evidence="1">
    <location>
        <begin position="214"/>
        <end position="230"/>
    </location>
</feature>
<dbReference type="EMBL" id="UGLB01000003">
    <property type="protein sequence ID" value="STT49608.1"/>
    <property type="molecule type" value="Genomic_DNA"/>
</dbReference>
<feature type="region of interest" description="Disordered" evidence="1">
    <location>
        <begin position="214"/>
        <end position="244"/>
    </location>
</feature>